<keyword evidence="3" id="KW-1185">Reference proteome</keyword>
<name>A0ABU0MHU3_9PROT</name>
<feature type="region of interest" description="Disordered" evidence="1">
    <location>
        <begin position="115"/>
        <end position="138"/>
    </location>
</feature>
<dbReference type="InterPro" id="IPR012863">
    <property type="entry name" value="DUF1636"/>
</dbReference>
<dbReference type="Pfam" id="PF07845">
    <property type="entry name" value="DUF1636"/>
    <property type="match status" value="1"/>
</dbReference>
<dbReference type="EMBL" id="JAUSVU010000004">
    <property type="protein sequence ID" value="MDQ0532829.1"/>
    <property type="molecule type" value="Genomic_DNA"/>
</dbReference>
<evidence type="ECO:0000256" key="1">
    <source>
        <dbReference type="SAM" id="MobiDB-lite"/>
    </source>
</evidence>
<feature type="compositionally biased region" description="Basic and acidic residues" evidence="1">
    <location>
        <begin position="125"/>
        <end position="138"/>
    </location>
</feature>
<comment type="caution">
    <text evidence="2">The sequence shown here is derived from an EMBL/GenBank/DDBJ whole genome shotgun (WGS) entry which is preliminary data.</text>
</comment>
<evidence type="ECO:0000313" key="2">
    <source>
        <dbReference type="EMBL" id="MDQ0532829.1"/>
    </source>
</evidence>
<protein>
    <submittedName>
        <fullName evidence="2">Metal-binding protein</fullName>
    </submittedName>
</protein>
<organism evidence="2 3">
    <name type="scientific">Azospirillum picis</name>
    <dbReference type="NCBI Taxonomy" id="488438"/>
    <lineage>
        <taxon>Bacteria</taxon>
        <taxon>Pseudomonadati</taxon>
        <taxon>Pseudomonadota</taxon>
        <taxon>Alphaproteobacteria</taxon>
        <taxon>Rhodospirillales</taxon>
        <taxon>Azospirillaceae</taxon>
        <taxon>Azospirillum</taxon>
    </lineage>
</organism>
<evidence type="ECO:0000313" key="3">
    <source>
        <dbReference type="Proteomes" id="UP001244552"/>
    </source>
</evidence>
<sequence length="138" mass="15150">MTVELIVCETCRRPGDPPDGPRPGAELLALMERALAADPALAAEVRVRPMRCLMSCRRPCAVAVRSAERMSYVLGDLPPDDSAVETLTAYLRAYAQTEDGVVPFRNWPQGVKGRFISRMPPLDRAPAEQERSSSRNGP</sequence>
<gene>
    <name evidence="2" type="ORF">QO018_001676</name>
</gene>
<accession>A0ABU0MHU3</accession>
<dbReference type="RefSeq" id="WP_209980419.1">
    <property type="nucleotide sequence ID" value="NZ_JAGINO010000004.1"/>
</dbReference>
<reference evidence="2 3" key="1">
    <citation type="submission" date="2023-07" db="EMBL/GenBank/DDBJ databases">
        <title>Genomic Encyclopedia of Type Strains, Phase IV (KMG-IV): sequencing the most valuable type-strain genomes for metagenomic binning, comparative biology and taxonomic classification.</title>
        <authorList>
            <person name="Goeker M."/>
        </authorList>
    </citation>
    <scope>NUCLEOTIDE SEQUENCE [LARGE SCALE GENOMIC DNA]</scope>
    <source>
        <strain evidence="2 3">DSM 19922</strain>
    </source>
</reference>
<dbReference type="Proteomes" id="UP001244552">
    <property type="component" value="Unassembled WGS sequence"/>
</dbReference>
<proteinExistence type="predicted"/>